<keyword evidence="1" id="KW-0175">Coiled coil</keyword>
<dbReference type="EMBL" id="JASEJX010000009">
    <property type="protein sequence ID" value="KAK4520569.1"/>
    <property type="molecule type" value="Genomic_DNA"/>
</dbReference>
<dbReference type="RefSeq" id="XP_064687235.1">
    <property type="nucleotide sequence ID" value="XM_064825721.1"/>
</dbReference>
<proteinExistence type="predicted"/>
<sequence>MFPTAVVAEIEQLWCTSYEQRCRKNNPTFIYYIAKVSDIKKQNDSLIKEIRELVRQIREQRDAASYKTSNDKLIDFIKKLSAKIQEAENVSKADLIKQWSQVLSNIECIRN</sequence>
<comment type="caution">
    <text evidence="2">The sequence shown here is derived from an EMBL/GenBank/DDBJ whole genome shotgun (WGS) entry which is preliminary data.</text>
</comment>
<feature type="coiled-coil region" evidence="1">
    <location>
        <begin position="36"/>
        <end position="90"/>
    </location>
</feature>
<accession>A0AAN7DQD0</accession>
<evidence type="ECO:0000256" key="1">
    <source>
        <dbReference type="SAM" id="Coils"/>
    </source>
</evidence>
<keyword evidence="3" id="KW-1185">Reference proteome</keyword>
<dbReference type="AlphaFoldDB" id="A0AAN7DQD0"/>
<protein>
    <submittedName>
        <fullName evidence="2">Mitochondrial distribution and morphology protein 12</fullName>
    </submittedName>
</protein>
<name>A0AAN7DQD0_9FUNG</name>
<dbReference type="Proteomes" id="UP001304243">
    <property type="component" value="Unassembled WGS sequence"/>
</dbReference>
<evidence type="ECO:0000313" key="2">
    <source>
        <dbReference type="EMBL" id="KAK4520569.1"/>
    </source>
</evidence>
<organism evidence="2 3">
    <name type="scientific">Mucor velutinosus</name>
    <dbReference type="NCBI Taxonomy" id="708070"/>
    <lineage>
        <taxon>Eukaryota</taxon>
        <taxon>Fungi</taxon>
        <taxon>Fungi incertae sedis</taxon>
        <taxon>Mucoromycota</taxon>
        <taxon>Mucoromycotina</taxon>
        <taxon>Mucoromycetes</taxon>
        <taxon>Mucorales</taxon>
        <taxon>Mucorineae</taxon>
        <taxon>Mucoraceae</taxon>
        <taxon>Mucor</taxon>
    </lineage>
</organism>
<reference evidence="2 3" key="1">
    <citation type="submission" date="2022-11" db="EMBL/GenBank/DDBJ databases">
        <title>Mucor velutinosus strain NIH1002 WGS.</title>
        <authorList>
            <person name="Subramanian P."/>
            <person name="Mullikin J.C."/>
            <person name="Segre J.A."/>
            <person name="Zelazny A.M."/>
        </authorList>
    </citation>
    <scope>NUCLEOTIDE SEQUENCE [LARGE SCALE GENOMIC DNA]</scope>
    <source>
        <strain evidence="2 3">NIH1002</strain>
    </source>
</reference>
<evidence type="ECO:0000313" key="3">
    <source>
        <dbReference type="Proteomes" id="UP001304243"/>
    </source>
</evidence>
<gene>
    <name evidence="2" type="primary">MDM12_3</name>
    <name evidence="2" type="ORF">ATC70_006446</name>
</gene>
<dbReference type="GeneID" id="89950132"/>